<gene>
    <name evidence="1" type="ORF">GEOBRER4_n1007</name>
</gene>
<keyword evidence="2" id="KW-1185">Reference proteome</keyword>
<proteinExistence type="predicted"/>
<dbReference type="AlphaFoldDB" id="A0A6S6M3J1"/>
<name>A0A6S6M3J1_9BACT</name>
<dbReference type="Proteomes" id="UP000515472">
    <property type="component" value="Chromosome"/>
</dbReference>
<protein>
    <submittedName>
        <fullName evidence="1">Uncharacterized protein</fullName>
    </submittedName>
</protein>
<dbReference type="KEGG" id="gbn:GEOBRER4_09710"/>
<reference evidence="1 2" key="1">
    <citation type="submission" date="2020-06" db="EMBL/GenBank/DDBJ databases">
        <title>Interaction of electrochemicaly active bacteria, Geobacter bremensis R4 on different carbon anode.</title>
        <authorList>
            <person name="Meng L."/>
            <person name="Yoshida N."/>
        </authorList>
    </citation>
    <scope>NUCLEOTIDE SEQUENCE [LARGE SCALE GENOMIC DNA]</scope>
    <source>
        <strain evidence="1 2">R4</strain>
    </source>
</reference>
<dbReference type="RefSeq" id="WP_185244475.1">
    <property type="nucleotide sequence ID" value="NZ_AP023213.1"/>
</dbReference>
<evidence type="ECO:0000313" key="2">
    <source>
        <dbReference type="Proteomes" id="UP000515472"/>
    </source>
</evidence>
<accession>A0A6S6M3J1</accession>
<evidence type="ECO:0000313" key="1">
    <source>
        <dbReference type="EMBL" id="BCG46221.1"/>
    </source>
</evidence>
<organism evidence="1 2">
    <name type="scientific">Citrifermentans bremense</name>
    <dbReference type="NCBI Taxonomy" id="60035"/>
    <lineage>
        <taxon>Bacteria</taxon>
        <taxon>Pseudomonadati</taxon>
        <taxon>Thermodesulfobacteriota</taxon>
        <taxon>Desulfuromonadia</taxon>
        <taxon>Geobacterales</taxon>
        <taxon>Geobacteraceae</taxon>
        <taxon>Citrifermentans</taxon>
    </lineage>
</organism>
<dbReference type="EMBL" id="AP023213">
    <property type="protein sequence ID" value="BCG46221.1"/>
    <property type="molecule type" value="Genomic_DNA"/>
</dbReference>
<sequence length="131" mass="14818">MRKHILPVTVALLTVAVGVKAFALGPSDYMGLTPQQMQSVIDSQRAYDEMNLRAVIELKRQEQEAISERNRQIEYQQRNPFANCTAMGEVRGKDFEEMKALGVKMGATNYQLIETTASYVRANIYSCPQQK</sequence>